<dbReference type="SUPFAM" id="SSF54695">
    <property type="entry name" value="POZ domain"/>
    <property type="match status" value="1"/>
</dbReference>
<dbReference type="InParanoid" id="A0A673CCT5"/>
<dbReference type="Pfam" id="PF00651">
    <property type="entry name" value="BTB"/>
    <property type="match status" value="1"/>
</dbReference>
<dbReference type="InterPro" id="IPR000210">
    <property type="entry name" value="BTB/POZ_dom"/>
</dbReference>
<dbReference type="AlphaFoldDB" id="A0A673CCT5"/>
<evidence type="ECO:0000313" key="2">
    <source>
        <dbReference type="Ensembl" id="ENSSORP00005051890.1"/>
    </source>
</evidence>
<reference evidence="2" key="3">
    <citation type="submission" date="2025-09" db="UniProtKB">
        <authorList>
            <consortium name="Ensembl"/>
        </authorList>
    </citation>
    <scope>IDENTIFICATION</scope>
</reference>
<evidence type="ECO:0000313" key="3">
    <source>
        <dbReference type="Proteomes" id="UP000472271"/>
    </source>
</evidence>
<keyword evidence="3" id="KW-1185">Reference proteome</keyword>
<dbReference type="Gene3D" id="3.30.710.10">
    <property type="entry name" value="Potassium Channel Kv1.1, Chain A"/>
    <property type="match status" value="1"/>
</dbReference>
<dbReference type="InterPro" id="IPR011333">
    <property type="entry name" value="SKP1/BTB/POZ_sf"/>
</dbReference>
<accession>A0A673CCT5</accession>
<dbReference type="PROSITE" id="PS50097">
    <property type="entry name" value="BTB"/>
    <property type="match status" value="1"/>
</dbReference>
<sequence>MEFTRLPWEERWRRDKERRKRILEEGSEGIEQDNRELRRIVAFNDSRMGLISGRNDRVGMRTESGTQISKDTFGDNSEGLGDSTLIYRVGSYPTEMFKTLREFWESSLLTDLTLMTETGRSFNVHSPILASISSFIRERLKEKSVQQLDNDEDVHSWSVSLGPEVHHVGLQAVLEFAYTGDVSSLNKDTVTPIKAAAQVLGVPRVLCLCNTDRSKESGNSQKELKEDTSAPEQMKITLQSIERLWSERVGCDVTLDVDGAVFHG</sequence>
<dbReference type="SMART" id="SM00225">
    <property type="entry name" value="BTB"/>
    <property type="match status" value="1"/>
</dbReference>
<dbReference type="PANTHER" id="PTHR45632">
    <property type="entry name" value="LD33804P"/>
    <property type="match status" value="1"/>
</dbReference>
<reference evidence="2" key="1">
    <citation type="submission" date="2019-06" db="EMBL/GenBank/DDBJ databases">
        <authorList>
            <consortium name="Wellcome Sanger Institute Data Sharing"/>
        </authorList>
    </citation>
    <scope>NUCLEOTIDE SEQUENCE [LARGE SCALE GENOMIC DNA]</scope>
</reference>
<feature type="domain" description="BTB" evidence="1">
    <location>
        <begin position="110"/>
        <end position="186"/>
    </location>
</feature>
<reference evidence="2" key="2">
    <citation type="submission" date="2025-08" db="UniProtKB">
        <authorList>
            <consortium name="Ensembl"/>
        </authorList>
    </citation>
    <scope>IDENTIFICATION</scope>
</reference>
<organism evidence="2 3">
    <name type="scientific">Sphaeramia orbicularis</name>
    <name type="common">orbiculate cardinalfish</name>
    <dbReference type="NCBI Taxonomy" id="375764"/>
    <lineage>
        <taxon>Eukaryota</taxon>
        <taxon>Metazoa</taxon>
        <taxon>Chordata</taxon>
        <taxon>Craniata</taxon>
        <taxon>Vertebrata</taxon>
        <taxon>Euteleostomi</taxon>
        <taxon>Actinopterygii</taxon>
        <taxon>Neopterygii</taxon>
        <taxon>Teleostei</taxon>
        <taxon>Neoteleostei</taxon>
        <taxon>Acanthomorphata</taxon>
        <taxon>Gobiaria</taxon>
        <taxon>Kurtiformes</taxon>
        <taxon>Apogonoidei</taxon>
        <taxon>Apogonidae</taxon>
        <taxon>Apogoninae</taxon>
        <taxon>Sphaeramia</taxon>
    </lineage>
</organism>
<protein>
    <recommendedName>
        <fullName evidence="1">BTB domain-containing protein</fullName>
    </recommendedName>
</protein>
<dbReference type="Proteomes" id="UP000472271">
    <property type="component" value="Chromosome 18"/>
</dbReference>
<proteinExistence type="predicted"/>
<name>A0A673CCT5_9TELE</name>
<evidence type="ECO:0000259" key="1">
    <source>
        <dbReference type="PROSITE" id="PS50097"/>
    </source>
</evidence>
<dbReference type="Ensembl" id="ENSSORT00005053129.1">
    <property type="protein sequence ID" value="ENSSORP00005051890.1"/>
    <property type="gene ID" value="ENSSORG00005023430.1"/>
</dbReference>